<evidence type="ECO:0000313" key="6">
    <source>
        <dbReference type="EMBL" id="ORZ11258.1"/>
    </source>
</evidence>
<reference evidence="6 7" key="1">
    <citation type="submission" date="2016-07" db="EMBL/GenBank/DDBJ databases">
        <title>Pervasive Adenine N6-methylation of Active Genes in Fungi.</title>
        <authorList>
            <consortium name="DOE Joint Genome Institute"/>
            <person name="Mondo S.J."/>
            <person name="Dannebaum R.O."/>
            <person name="Kuo R.C."/>
            <person name="Labutti K."/>
            <person name="Haridas S."/>
            <person name="Kuo A."/>
            <person name="Salamov A."/>
            <person name="Ahrendt S.R."/>
            <person name="Lipzen A."/>
            <person name="Sullivan W."/>
            <person name="Andreopoulos W.B."/>
            <person name="Clum A."/>
            <person name="Lindquist E."/>
            <person name="Daum C."/>
            <person name="Ramamoorthy G.K."/>
            <person name="Gryganskyi A."/>
            <person name="Culley D."/>
            <person name="Magnuson J.K."/>
            <person name="James T.Y."/>
            <person name="O'Malley M.A."/>
            <person name="Stajich J.E."/>
            <person name="Spatafora J.W."/>
            <person name="Visel A."/>
            <person name="Grigoriev I.V."/>
        </authorList>
    </citation>
    <scope>NUCLEOTIDE SEQUENCE [LARGE SCALE GENOMIC DNA]</scope>
    <source>
        <strain evidence="6 7">NRRL 3116</strain>
    </source>
</reference>
<dbReference type="GO" id="GO:0004364">
    <property type="term" value="F:glutathione transferase activity"/>
    <property type="evidence" value="ECO:0007669"/>
    <property type="project" value="UniProtKB-EC"/>
</dbReference>
<dbReference type="InterPro" id="IPR036282">
    <property type="entry name" value="Glutathione-S-Trfase_C_sf"/>
</dbReference>
<evidence type="ECO:0000256" key="3">
    <source>
        <dbReference type="ARBA" id="ARBA00047960"/>
    </source>
</evidence>
<organism evidence="6 7">
    <name type="scientific">Lobosporangium transversale</name>
    <dbReference type="NCBI Taxonomy" id="64571"/>
    <lineage>
        <taxon>Eukaryota</taxon>
        <taxon>Fungi</taxon>
        <taxon>Fungi incertae sedis</taxon>
        <taxon>Mucoromycota</taxon>
        <taxon>Mortierellomycotina</taxon>
        <taxon>Mortierellomycetes</taxon>
        <taxon>Mortierellales</taxon>
        <taxon>Mortierellaceae</taxon>
        <taxon>Lobosporangium</taxon>
    </lineage>
</organism>
<dbReference type="InterPro" id="IPR036249">
    <property type="entry name" value="Thioredoxin-like_sf"/>
</dbReference>
<evidence type="ECO:0000256" key="2">
    <source>
        <dbReference type="ARBA" id="ARBA00022679"/>
    </source>
</evidence>
<feature type="domain" description="GST C-terminal" evidence="5">
    <location>
        <begin position="121"/>
        <end position="251"/>
    </location>
</feature>
<evidence type="ECO:0000259" key="5">
    <source>
        <dbReference type="PROSITE" id="PS50405"/>
    </source>
</evidence>
<keyword evidence="2" id="KW-0808">Transferase</keyword>
<dbReference type="InterPro" id="IPR004046">
    <property type="entry name" value="GST_C"/>
</dbReference>
<dbReference type="GO" id="GO:0006749">
    <property type="term" value="P:glutathione metabolic process"/>
    <property type="evidence" value="ECO:0007669"/>
    <property type="project" value="TreeGrafter"/>
</dbReference>
<dbReference type="SUPFAM" id="SSF47616">
    <property type="entry name" value="GST C-terminal domain-like"/>
    <property type="match status" value="1"/>
</dbReference>
<evidence type="ECO:0000256" key="1">
    <source>
        <dbReference type="ARBA" id="ARBA00012452"/>
    </source>
</evidence>
<protein>
    <recommendedName>
        <fullName evidence="1">glutathione transferase</fullName>
        <ecNumber evidence="1">2.5.1.18</ecNumber>
    </recommendedName>
</protein>
<dbReference type="Pfam" id="PF14497">
    <property type="entry name" value="GST_C_3"/>
    <property type="match status" value="1"/>
</dbReference>
<proteinExistence type="predicted"/>
<dbReference type="OrthoDB" id="414243at2759"/>
<keyword evidence="7" id="KW-1185">Reference proteome</keyword>
<gene>
    <name evidence="6" type="ORF">BCR41DRAFT_387722</name>
</gene>
<feature type="domain" description="GST N-terminal" evidence="4">
    <location>
        <begin position="37"/>
        <end position="119"/>
    </location>
</feature>
<comment type="caution">
    <text evidence="6">The sequence shown here is derived from an EMBL/GenBank/DDBJ whole genome shotgun (WGS) entry which is preliminary data.</text>
</comment>
<evidence type="ECO:0000259" key="4">
    <source>
        <dbReference type="PROSITE" id="PS50404"/>
    </source>
</evidence>
<dbReference type="InterPro" id="IPR050213">
    <property type="entry name" value="GST_superfamily"/>
</dbReference>
<dbReference type="EC" id="2.5.1.18" evidence="1"/>
<name>A0A1Y2GHK6_9FUNG</name>
<sequence>MTPQPEKRPKISYKSENPSFTSYEKTRLLEETDEKDLHYTFLYWDIASVGSTSRDILYYGKANFTLQSPSEDEWNSGKVYTAFSFLPMLKITAPNGKTLDLSESMVIDVFLAERFGLLGENKWESLTIQSFYSSIHYLRERTFSEVADVPKEHRKRTRDTFLSYTLKRFLEDHEFHLKENGNNGHYVGDKLSLADLHLANIIHFYTTLPWGQMAIDVFKNYEAVWKVKETVDKVEELKAWYSSDKFKHYEQGSIKWYERLVVPGEEKSKEE</sequence>
<dbReference type="InterPro" id="IPR010987">
    <property type="entry name" value="Glutathione-S-Trfase_C-like"/>
</dbReference>
<dbReference type="EMBL" id="MCFF01000028">
    <property type="protein sequence ID" value="ORZ11258.1"/>
    <property type="molecule type" value="Genomic_DNA"/>
</dbReference>
<dbReference type="Proteomes" id="UP000193648">
    <property type="component" value="Unassembled WGS sequence"/>
</dbReference>
<accession>A0A1Y2GHK6</accession>
<dbReference type="PANTHER" id="PTHR11571">
    <property type="entry name" value="GLUTATHIONE S-TRANSFERASE"/>
    <property type="match status" value="1"/>
</dbReference>
<dbReference type="Gene3D" id="3.40.30.10">
    <property type="entry name" value="Glutaredoxin"/>
    <property type="match status" value="1"/>
</dbReference>
<dbReference type="PROSITE" id="PS50404">
    <property type="entry name" value="GST_NTER"/>
    <property type="match status" value="1"/>
</dbReference>
<dbReference type="PANTHER" id="PTHR11571:SF224">
    <property type="entry name" value="HEMATOPOIETIC PROSTAGLANDIN D SYNTHASE"/>
    <property type="match status" value="1"/>
</dbReference>
<dbReference type="Gene3D" id="1.20.1050.10">
    <property type="match status" value="1"/>
</dbReference>
<dbReference type="AlphaFoldDB" id="A0A1Y2GHK6"/>
<dbReference type="InParanoid" id="A0A1Y2GHK6"/>
<dbReference type="RefSeq" id="XP_021879573.1">
    <property type="nucleotide sequence ID" value="XM_022027920.1"/>
</dbReference>
<dbReference type="PROSITE" id="PS50405">
    <property type="entry name" value="GST_CTER"/>
    <property type="match status" value="1"/>
</dbReference>
<dbReference type="GeneID" id="33569763"/>
<dbReference type="SUPFAM" id="SSF52833">
    <property type="entry name" value="Thioredoxin-like"/>
    <property type="match status" value="1"/>
</dbReference>
<dbReference type="STRING" id="64571.A0A1Y2GHK6"/>
<comment type="catalytic activity">
    <reaction evidence="3">
        <text>RX + glutathione = an S-substituted glutathione + a halide anion + H(+)</text>
        <dbReference type="Rhea" id="RHEA:16437"/>
        <dbReference type="ChEBI" id="CHEBI:15378"/>
        <dbReference type="ChEBI" id="CHEBI:16042"/>
        <dbReference type="ChEBI" id="CHEBI:17792"/>
        <dbReference type="ChEBI" id="CHEBI:57925"/>
        <dbReference type="ChEBI" id="CHEBI:90779"/>
        <dbReference type="EC" id="2.5.1.18"/>
    </reaction>
</comment>
<evidence type="ECO:0000313" key="7">
    <source>
        <dbReference type="Proteomes" id="UP000193648"/>
    </source>
</evidence>
<dbReference type="InterPro" id="IPR004045">
    <property type="entry name" value="Glutathione_S-Trfase_N"/>
</dbReference>